<dbReference type="Proteomes" id="UP000027195">
    <property type="component" value="Unassembled WGS sequence"/>
</dbReference>
<evidence type="ECO:0008006" key="3">
    <source>
        <dbReference type="Google" id="ProtNLM"/>
    </source>
</evidence>
<dbReference type="Gene3D" id="3.80.10.10">
    <property type="entry name" value="Ribonuclease Inhibitor"/>
    <property type="match status" value="1"/>
</dbReference>
<dbReference type="EMBL" id="KL198044">
    <property type="protein sequence ID" value="KDQ13414.1"/>
    <property type="molecule type" value="Genomic_DNA"/>
</dbReference>
<dbReference type="InParanoid" id="A0A067MCZ9"/>
<sequence length="367" mass="39698">MLLQALDLPTPNLTTFHATWGSGSAMVPEIRLDSPALFGGQTPNLSNLRFVGVGVPLNSPLYTGLVHLEIECVEFAQSSMLQLCEALAACPRLEDLVLSTVQFHLPIESVPNSTSPRQAAALAVSLPYLKRLHLYKLQHDATLFLLSRISASSSLHLKVSFNAGTALSTLYPVSRFPSLCGIALATNLELAYKSLTLRSSSESDGSYVFSIIDDARPAPRLFLGGIGQDLLLPNLTSLSLIYLSERTWDMTSFKRMLDGLPTLKTLSIEKCATCYLAALIVTPDSCLCPSLEGLRAVSAQINEKSLIALALSRTPRGNRASLLPAGGSFLREVEIRECNQVDITTAEVLGLMSIKVKWEGRDYGTAS</sequence>
<dbReference type="InterPro" id="IPR032675">
    <property type="entry name" value="LRR_dom_sf"/>
</dbReference>
<name>A0A067MCZ9_BOTB1</name>
<keyword evidence="2" id="KW-1185">Reference proteome</keyword>
<proteinExistence type="predicted"/>
<dbReference type="HOGENOM" id="CLU_057877_0_0_1"/>
<accession>A0A067MCZ9</accession>
<protein>
    <recommendedName>
        <fullName evidence="3">F-box domain-containing protein</fullName>
    </recommendedName>
</protein>
<reference evidence="2" key="1">
    <citation type="journal article" date="2014" name="Proc. Natl. Acad. Sci. U.S.A.">
        <title>Extensive sampling of basidiomycete genomes demonstrates inadequacy of the white-rot/brown-rot paradigm for wood decay fungi.</title>
        <authorList>
            <person name="Riley R."/>
            <person name="Salamov A.A."/>
            <person name="Brown D.W."/>
            <person name="Nagy L.G."/>
            <person name="Floudas D."/>
            <person name="Held B.W."/>
            <person name="Levasseur A."/>
            <person name="Lombard V."/>
            <person name="Morin E."/>
            <person name="Otillar R."/>
            <person name="Lindquist E.A."/>
            <person name="Sun H."/>
            <person name="LaButti K.M."/>
            <person name="Schmutz J."/>
            <person name="Jabbour D."/>
            <person name="Luo H."/>
            <person name="Baker S.E."/>
            <person name="Pisabarro A.G."/>
            <person name="Walton J.D."/>
            <person name="Blanchette R.A."/>
            <person name="Henrissat B."/>
            <person name="Martin F."/>
            <person name="Cullen D."/>
            <person name="Hibbett D.S."/>
            <person name="Grigoriev I.V."/>
        </authorList>
    </citation>
    <scope>NUCLEOTIDE SEQUENCE [LARGE SCALE GENOMIC DNA]</scope>
    <source>
        <strain evidence="2">FD-172 SS1</strain>
    </source>
</reference>
<gene>
    <name evidence="1" type="ORF">BOTBODRAFT_188649</name>
</gene>
<dbReference type="AlphaFoldDB" id="A0A067MCZ9"/>
<evidence type="ECO:0000313" key="1">
    <source>
        <dbReference type="EMBL" id="KDQ13414.1"/>
    </source>
</evidence>
<organism evidence="1 2">
    <name type="scientific">Botryobasidium botryosum (strain FD-172 SS1)</name>
    <dbReference type="NCBI Taxonomy" id="930990"/>
    <lineage>
        <taxon>Eukaryota</taxon>
        <taxon>Fungi</taxon>
        <taxon>Dikarya</taxon>
        <taxon>Basidiomycota</taxon>
        <taxon>Agaricomycotina</taxon>
        <taxon>Agaricomycetes</taxon>
        <taxon>Cantharellales</taxon>
        <taxon>Botryobasidiaceae</taxon>
        <taxon>Botryobasidium</taxon>
    </lineage>
</organism>
<dbReference type="SUPFAM" id="SSF52047">
    <property type="entry name" value="RNI-like"/>
    <property type="match status" value="1"/>
</dbReference>
<evidence type="ECO:0000313" key="2">
    <source>
        <dbReference type="Proteomes" id="UP000027195"/>
    </source>
</evidence>
<dbReference type="STRING" id="930990.A0A067MCZ9"/>